<dbReference type="SUPFAM" id="SSF52058">
    <property type="entry name" value="L domain-like"/>
    <property type="match status" value="1"/>
</dbReference>
<evidence type="ECO:0000256" key="21">
    <source>
        <dbReference type="SAM" id="SignalP"/>
    </source>
</evidence>
<evidence type="ECO:0000256" key="2">
    <source>
        <dbReference type="ARBA" id="ARBA00008684"/>
    </source>
</evidence>
<dbReference type="InterPro" id="IPR000719">
    <property type="entry name" value="Prot_kinase_dom"/>
</dbReference>
<organism evidence="23 24">
    <name type="scientific">Adiantum capillus-veneris</name>
    <name type="common">Maidenhair fern</name>
    <dbReference type="NCBI Taxonomy" id="13818"/>
    <lineage>
        <taxon>Eukaryota</taxon>
        <taxon>Viridiplantae</taxon>
        <taxon>Streptophyta</taxon>
        <taxon>Embryophyta</taxon>
        <taxon>Tracheophyta</taxon>
        <taxon>Polypodiopsida</taxon>
        <taxon>Polypodiidae</taxon>
        <taxon>Polypodiales</taxon>
        <taxon>Pteridineae</taxon>
        <taxon>Pteridaceae</taxon>
        <taxon>Vittarioideae</taxon>
        <taxon>Adiantum</taxon>
    </lineage>
</organism>
<dbReference type="FunFam" id="3.80.10.10:FF:000095">
    <property type="entry name" value="LRR receptor-like serine/threonine-protein kinase GSO1"/>
    <property type="match status" value="2"/>
</dbReference>
<evidence type="ECO:0000256" key="7">
    <source>
        <dbReference type="ARBA" id="ARBA00022614"/>
    </source>
</evidence>
<evidence type="ECO:0000256" key="6">
    <source>
        <dbReference type="ARBA" id="ARBA00022553"/>
    </source>
</evidence>
<evidence type="ECO:0000256" key="9">
    <source>
        <dbReference type="ARBA" id="ARBA00022692"/>
    </source>
</evidence>
<evidence type="ECO:0000256" key="18">
    <source>
        <dbReference type="ARBA" id="ARBA00047899"/>
    </source>
</evidence>
<dbReference type="Gene3D" id="3.80.10.10">
    <property type="entry name" value="Ribonuclease Inhibitor"/>
    <property type="match status" value="3"/>
</dbReference>
<dbReference type="InterPro" id="IPR008271">
    <property type="entry name" value="Ser/Thr_kinase_AS"/>
</dbReference>
<sequence length="1012" mass="111220">MATSLFHCTLTWCFFCALSSITGACCTLLTSTEEQRILLTFKSQLLDEANLLSNWVLSSSNESNGACSWTGVLCTDGGDHDTKNVYGLNFSHFELQWQPGIASQDIAFLALCRLPCFTVLDLTDNYFSSNFPATLHKCTGIHTLSLSYNLFQGNLPTFIDRLGALQHLDLSRNYFSGSIPASFGRLPSLQNLKLHQNRLNETIPPFLGNLSNLQTLYLAYNPLSNMANIPPELGNLTELVDLWLAVCNLHGMIPASLSNLFKLLNLDLSQNMLGGELHPSLMNLKSLNQLELYRNQLEGPIPTNIGNLTELTNIDISRNLLTGHLPASISSLLYLQSLHISHNYLTGPFPSGLAFITSLIEVFAFNNNLSGALPPNLGTASKLEKLIVYSNSLTKSLPPALCDQGALQEVQLSNNRFSGGIPSTFAKCPTLQRVLLDNNQLSGSVPPGLWGSPALFLLQLNDNSLIGGIGSEICNAENLSILRLDSNSFSGSLPTELFNLRNLTYLSLFHNHFSGTIPPEIGRLKQLSNLYIQSNAFSGAIPQALALCTQLHVLQLADNQFFGVIPRSLGNLSTMTTLNLSHNNLSGPIPAELSALTLTNFDLSYNHLSGPIPLAFSNTAFDKSFAGNMDLCGHFKLCHSNRKKPTSKRIMMALASSIFAVAFIFLIGCSLKMYGIYRLHRRQMFDCSATNTWKILTFHKVQFDEDLDIVRCLDYTNPILGSGGAATVYKAVLSNGQAVAVKKLNKVTNHGGGSDNKEFDSEVATLGKIRHKHIVKLLFCCYNKDTKLLVYEYMPNGSLGDLMHRSTLLHGSKSKPLALDWPSRYRIALGAAEGLAYLHHDCSPPIVHRDIKSSNILLDAHLNAYIADFGIARLMERDSATNDECCYAAFTGQVAGTYGYIAPEHAYTPKATEKSDTYSFGVVLLEMVTGKRAVAREVFGEGMDIVRWVKARLADGEAWEVLDEELAVCWQEGMLRLLRVALLCTRSVPASRPSMRTVVVMLLEAQPIINNK</sequence>
<evidence type="ECO:0000256" key="1">
    <source>
        <dbReference type="ARBA" id="ARBA00004162"/>
    </source>
</evidence>
<keyword evidence="4" id="KW-1003">Cell membrane</keyword>
<dbReference type="PANTHER" id="PTHR48010:SF96">
    <property type="entry name" value="OS05G0595800 PROTEIN"/>
    <property type="match status" value="1"/>
</dbReference>
<evidence type="ECO:0000256" key="17">
    <source>
        <dbReference type="ARBA" id="ARBA00023180"/>
    </source>
</evidence>
<dbReference type="SMART" id="SM00220">
    <property type="entry name" value="S_TKc"/>
    <property type="match status" value="1"/>
</dbReference>
<name>A0A9D4UVP2_ADICA</name>
<dbReference type="Pfam" id="PF00560">
    <property type="entry name" value="LRR_1"/>
    <property type="match status" value="3"/>
</dbReference>
<keyword evidence="11" id="KW-0677">Repeat</keyword>
<evidence type="ECO:0000256" key="13">
    <source>
        <dbReference type="ARBA" id="ARBA00022777"/>
    </source>
</evidence>
<comment type="subcellular location">
    <subcellularLocation>
        <location evidence="1">Cell membrane</location>
        <topology evidence="1">Single-pass membrane protein</topology>
    </subcellularLocation>
</comment>
<evidence type="ECO:0000256" key="4">
    <source>
        <dbReference type="ARBA" id="ARBA00022475"/>
    </source>
</evidence>
<feature type="chain" id="PRO_5038625462" description="non-specific serine/threonine protein kinase" evidence="21">
    <location>
        <begin position="25"/>
        <end position="1012"/>
    </location>
</feature>
<dbReference type="InterPro" id="IPR050994">
    <property type="entry name" value="At_inactive_RLKs"/>
</dbReference>
<dbReference type="GO" id="GO:0004674">
    <property type="term" value="F:protein serine/threonine kinase activity"/>
    <property type="evidence" value="ECO:0007669"/>
    <property type="project" value="UniProtKB-KW"/>
</dbReference>
<dbReference type="InterPro" id="IPR003591">
    <property type="entry name" value="Leu-rich_rpt_typical-subtyp"/>
</dbReference>
<feature type="signal peptide" evidence="21">
    <location>
        <begin position="1"/>
        <end position="24"/>
    </location>
</feature>
<dbReference type="GO" id="GO:0005886">
    <property type="term" value="C:plasma membrane"/>
    <property type="evidence" value="ECO:0007669"/>
    <property type="project" value="UniProtKB-SubCell"/>
</dbReference>
<keyword evidence="14" id="KW-0067">ATP-binding</keyword>
<proteinExistence type="inferred from homology"/>
<evidence type="ECO:0000256" key="19">
    <source>
        <dbReference type="ARBA" id="ARBA00048679"/>
    </source>
</evidence>
<keyword evidence="13" id="KW-0418">Kinase</keyword>
<dbReference type="GO" id="GO:0005524">
    <property type="term" value="F:ATP binding"/>
    <property type="evidence" value="ECO:0007669"/>
    <property type="project" value="UniProtKB-KW"/>
</dbReference>
<dbReference type="Pfam" id="PF00069">
    <property type="entry name" value="Pkinase"/>
    <property type="match status" value="1"/>
</dbReference>
<feature type="domain" description="Protein kinase" evidence="22">
    <location>
        <begin position="714"/>
        <end position="1009"/>
    </location>
</feature>
<dbReference type="EMBL" id="JABFUD020000010">
    <property type="protein sequence ID" value="KAI5074826.1"/>
    <property type="molecule type" value="Genomic_DNA"/>
</dbReference>
<dbReference type="InterPro" id="IPR032675">
    <property type="entry name" value="LRR_dom_sf"/>
</dbReference>
<comment type="similarity">
    <text evidence="2">Belongs to the protein kinase superfamily. Ser/Thr protein kinase family.</text>
</comment>
<dbReference type="InterPro" id="IPR013210">
    <property type="entry name" value="LRR_N_plant-typ"/>
</dbReference>
<comment type="caution">
    <text evidence="23">The sequence shown here is derived from an EMBL/GenBank/DDBJ whole genome shotgun (WGS) entry which is preliminary data.</text>
</comment>
<dbReference type="OrthoDB" id="2021138at2759"/>
<keyword evidence="17" id="KW-0325">Glycoprotein</keyword>
<dbReference type="Pfam" id="PF13855">
    <property type="entry name" value="LRR_8"/>
    <property type="match status" value="3"/>
</dbReference>
<dbReference type="SMART" id="SM00369">
    <property type="entry name" value="LRR_TYP"/>
    <property type="match status" value="6"/>
</dbReference>
<reference evidence="23" key="1">
    <citation type="submission" date="2021-01" db="EMBL/GenBank/DDBJ databases">
        <title>Adiantum capillus-veneris genome.</title>
        <authorList>
            <person name="Fang Y."/>
            <person name="Liao Q."/>
        </authorList>
    </citation>
    <scope>NUCLEOTIDE SEQUENCE</scope>
    <source>
        <strain evidence="23">H3</strain>
        <tissue evidence="23">Leaf</tissue>
    </source>
</reference>
<keyword evidence="16 20" id="KW-0472">Membrane</keyword>
<evidence type="ECO:0000256" key="16">
    <source>
        <dbReference type="ARBA" id="ARBA00023136"/>
    </source>
</evidence>
<keyword evidence="5" id="KW-0723">Serine/threonine-protein kinase</keyword>
<keyword evidence="8" id="KW-0808">Transferase</keyword>
<evidence type="ECO:0000256" key="3">
    <source>
        <dbReference type="ARBA" id="ARBA00012513"/>
    </source>
</evidence>
<dbReference type="PROSITE" id="PS50011">
    <property type="entry name" value="PROTEIN_KINASE_DOM"/>
    <property type="match status" value="1"/>
</dbReference>
<keyword evidence="7" id="KW-0433">Leucine-rich repeat</keyword>
<comment type="catalytic activity">
    <reaction evidence="19">
        <text>L-seryl-[protein] + ATP = O-phospho-L-seryl-[protein] + ADP + H(+)</text>
        <dbReference type="Rhea" id="RHEA:17989"/>
        <dbReference type="Rhea" id="RHEA-COMP:9863"/>
        <dbReference type="Rhea" id="RHEA-COMP:11604"/>
        <dbReference type="ChEBI" id="CHEBI:15378"/>
        <dbReference type="ChEBI" id="CHEBI:29999"/>
        <dbReference type="ChEBI" id="CHEBI:30616"/>
        <dbReference type="ChEBI" id="CHEBI:83421"/>
        <dbReference type="ChEBI" id="CHEBI:456216"/>
        <dbReference type="EC" id="2.7.11.1"/>
    </reaction>
</comment>
<evidence type="ECO:0000313" key="23">
    <source>
        <dbReference type="EMBL" id="KAI5074826.1"/>
    </source>
</evidence>
<evidence type="ECO:0000256" key="5">
    <source>
        <dbReference type="ARBA" id="ARBA00022527"/>
    </source>
</evidence>
<evidence type="ECO:0000256" key="20">
    <source>
        <dbReference type="SAM" id="Phobius"/>
    </source>
</evidence>
<evidence type="ECO:0000256" key="8">
    <source>
        <dbReference type="ARBA" id="ARBA00022679"/>
    </source>
</evidence>
<dbReference type="SUPFAM" id="SSF52047">
    <property type="entry name" value="RNI-like"/>
    <property type="match status" value="1"/>
</dbReference>
<keyword evidence="15 20" id="KW-1133">Transmembrane helix</keyword>
<dbReference type="Proteomes" id="UP000886520">
    <property type="component" value="Chromosome 10"/>
</dbReference>
<evidence type="ECO:0000256" key="12">
    <source>
        <dbReference type="ARBA" id="ARBA00022741"/>
    </source>
</evidence>
<evidence type="ECO:0000259" key="22">
    <source>
        <dbReference type="PROSITE" id="PS50011"/>
    </source>
</evidence>
<dbReference type="PROSITE" id="PS51450">
    <property type="entry name" value="LRR"/>
    <property type="match status" value="1"/>
</dbReference>
<dbReference type="AlphaFoldDB" id="A0A9D4UVP2"/>
<accession>A0A9D4UVP2</accession>
<keyword evidence="9 20" id="KW-0812">Transmembrane</keyword>
<protein>
    <recommendedName>
        <fullName evidence="3">non-specific serine/threonine protein kinase</fullName>
        <ecNumber evidence="3">2.7.11.1</ecNumber>
    </recommendedName>
</protein>
<keyword evidence="24" id="KW-1185">Reference proteome</keyword>
<evidence type="ECO:0000256" key="11">
    <source>
        <dbReference type="ARBA" id="ARBA00022737"/>
    </source>
</evidence>
<dbReference type="FunFam" id="1.10.510.10:FF:000417">
    <property type="entry name" value="Leucine-rich repeat receptor-like protein kinase"/>
    <property type="match status" value="1"/>
</dbReference>
<dbReference type="Pfam" id="PF08263">
    <property type="entry name" value="LRRNT_2"/>
    <property type="match status" value="1"/>
</dbReference>
<evidence type="ECO:0000256" key="10">
    <source>
        <dbReference type="ARBA" id="ARBA00022729"/>
    </source>
</evidence>
<evidence type="ECO:0000256" key="14">
    <source>
        <dbReference type="ARBA" id="ARBA00022840"/>
    </source>
</evidence>
<dbReference type="SUPFAM" id="SSF56112">
    <property type="entry name" value="Protein kinase-like (PK-like)"/>
    <property type="match status" value="1"/>
</dbReference>
<keyword evidence="10 21" id="KW-0732">Signal</keyword>
<dbReference type="EC" id="2.7.11.1" evidence="3"/>
<gene>
    <name evidence="23" type="ORF">GOP47_0010787</name>
</gene>
<dbReference type="InterPro" id="IPR011009">
    <property type="entry name" value="Kinase-like_dom_sf"/>
</dbReference>
<keyword evidence="12" id="KW-0547">Nucleotide-binding</keyword>
<comment type="catalytic activity">
    <reaction evidence="18">
        <text>L-threonyl-[protein] + ATP = O-phospho-L-threonyl-[protein] + ADP + H(+)</text>
        <dbReference type="Rhea" id="RHEA:46608"/>
        <dbReference type="Rhea" id="RHEA-COMP:11060"/>
        <dbReference type="Rhea" id="RHEA-COMP:11605"/>
        <dbReference type="ChEBI" id="CHEBI:15378"/>
        <dbReference type="ChEBI" id="CHEBI:30013"/>
        <dbReference type="ChEBI" id="CHEBI:30616"/>
        <dbReference type="ChEBI" id="CHEBI:61977"/>
        <dbReference type="ChEBI" id="CHEBI:456216"/>
        <dbReference type="EC" id="2.7.11.1"/>
    </reaction>
</comment>
<feature type="transmembrane region" description="Helical" evidence="20">
    <location>
        <begin position="650"/>
        <end position="674"/>
    </location>
</feature>
<dbReference type="InterPro" id="IPR001611">
    <property type="entry name" value="Leu-rich_rpt"/>
</dbReference>
<dbReference type="PANTHER" id="PTHR48010">
    <property type="entry name" value="OS05G0588300 PROTEIN"/>
    <property type="match status" value="1"/>
</dbReference>
<keyword evidence="6" id="KW-0597">Phosphoprotein</keyword>
<dbReference type="Gene3D" id="1.10.510.10">
    <property type="entry name" value="Transferase(Phosphotransferase) domain 1"/>
    <property type="match status" value="1"/>
</dbReference>
<dbReference type="PROSITE" id="PS00108">
    <property type="entry name" value="PROTEIN_KINASE_ST"/>
    <property type="match status" value="1"/>
</dbReference>
<evidence type="ECO:0000256" key="15">
    <source>
        <dbReference type="ARBA" id="ARBA00022989"/>
    </source>
</evidence>
<dbReference type="Gene3D" id="3.30.200.20">
    <property type="entry name" value="Phosphorylase Kinase, domain 1"/>
    <property type="match status" value="1"/>
</dbReference>
<evidence type="ECO:0000313" key="24">
    <source>
        <dbReference type="Proteomes" id="UP000886520"/>
    </source>
</evidence>